<evidence type="ECO:0000256" key="1">
    <source>
        <dbReference type="ARBA" id="ARBA00004123"/>
    </source>
</evidence>
<comment type="caution">
    <text evidence="4">The sequence shown here is derived from an EMBL/GenBank/DDBJ whole genome shotgun (WGS) entry which is preliminary data.</text>
</comment>
<gene>
    <name evidence="4" type="ORF">EJB05_27043</name>
</gene>
<sequence length="154" mass="17433">MDRASILGDLKELFQKRNDCENELDSSTSTASLPPTPTRFHHLTPTHKRVAKPYCSATKCQFEVMMREGWAVNIHMFCPRRPGLLPHAVRSIENLGLDVQQVVISCFNGFSMDLFKDEVMYNCSHLLPTAFIHTDRAQGDAGGWRPAPRVTMRS</sequence>
<keyword evidence="2" id="KW-0539">Nucleus</keyword>
<organism evidence="4 5">
    <name type="scientific">Eragrostis curvula</name>
    <name type="common">weeping love grass</name>
    <dbReference type="NCBI Taxonomy" id="38414"/>
    <lineage>
        <taxon>Eukaryota</taxon>
        <taxon>Viridiplantae</taxon>
        <taxon>Streptophyta</taxon>
        <taxon>Embryophyta</taxon>
        <taxon>Tracheophyta</taxon>
        <taxon>Spermatophyta</taxon>
        <taxon>Magnoliopsida</taxon>
        <taxon>Liliopsida</taxon>
        <taxon>Poales</taxon>
        <taxon>Poaceae</taxon>
        <taxon>PACMAD clade</taxon>
        <taxon>Chloridoideae</taxon>
        <taxon>Eragrostideae</taxon>
        <taxon>Eragrostidinae</taxon>
        <taxon>Eragrostis</taxon>
    </lineage>
</organism>
<name>A0A5J9UM06_9POAL</name>
<dbReference type="Pfam" id="PF22754">
    <property type="entry name" value="bHLH-TF_ACT-like_plant"/>
    <property type="match status" value="1"/>
</dbReference>
<protein>
    <recommendedName>
        <fullName evidence="3">Plant bHLH transcription factor ACT-like domain-containing protein</fullName>
    </recommendedName>
</protein>
<feature type="domain" description="Plant bHLH transcription factor ACT-like" evidence="3">
    <location>
        <begin position="66"/>
        <end position="115"/>
    </location>
</feature>
<dbReference type="InterPro" id="IPR054502">
    <property type="entry name" value="bHLH-TF_ACT-like_plant"/>
</dbReference>
<dbReference type="PANTHER" id="PTHR31945:SF143">
    <property type="entry name" value="HELIX-LOOP-HELIX DNA-BINDING DOMAIN CONTAINING PROTEIN, EXPRESSED"/>
    <property type="match status" value="1"/>
</dbReference>
<dbReference type="GO" id="GO:0005634">
    <property type="term" value="C:nucleus"/>
    <property type="evidence" value="ECO:0007669"/>
    <property type="project" value="UniProtKB-SubCell"/>
</dbReference>
<evidence type="ECO:0000313" key="5">
    <source>
        <dbReference type="Proteomes" id="UP000324897"/>
    </source>
</evidence>
<dbReference type="EMBL" id="RWGY01000013">
    <property type="protein sequence ID" value="TVU24596.1"/>
    <property type="molecule type" value="Genomic_DNA"/>
</dbReference>
<dbReference type="Gramene" id="TVU24596">
    <property type="protein sequence ID" value="TVU24596"/>
    <property type="gene ID" value="EJB05_27043"/>
</dbReference>
<keyword evidence="5" id="KW-1185">Reference proteome</keyword>
<dbReference type="GO" id="GO:0043565">
    <property type="term" value="F:sequence-specific DNA binding"/>
    <property type="evidence" value="ECO:0007669"/>
    <property type="project" value="TreeGrafter"/>
</dbReference>
<dbReference type="Proteomes" id="UP000324897">
    <property type="component" value="Chromosome 2"/>
</dbReference>
<dbReference type="GO" id="GO:0003700">
    <property type="term" value="F:DNA-binding transcription factor activity"/>
    <property type="evidence" value="ECO:0007669"/>
    <property type="project" value="TreeGrafter"/>
</dbReference>
<reference evidence="4 5" key="1">
    <citation type="journal article" date="2019" name="Sci. Rep.">
        <title>A high-quality genome of Eragrostis curvula grass provides insights into Poaceae evolution and supports new strategies to enhance forage quality.</title>
        <authorList>
            <person name="Carballo J."/>
            <person name="Santos B.A.C.M."/>
            <person name="Zappacosta D."/>
            <person name="Garbus I."/>
            <person name="Selva J.P."/>
            <person name="Gallo C.A."/>
            <person name="Diaz A."/>
            <person name="Albertini E."/>
            <person name="Caccamo M."/>
            <person name="Echenique V."/>
        </authorList>
    </citation>
    <scope>NUCLEOTIDE SEQUENCE [LARGE SCALE GENOMIC DNA]</scope>
    <source>
        <strain evidence="5">cv. Victoria</strain>
        <tissue evidence="4">Leaf</tissue>
    </source>
</reference>
<proteinExistence type="predicted"/>
<dbReference type="AlphaFoldDB" id="A0A5J9UM06"/>
<evidence type="ECO:0000259" key="3">
    <source>
        <dbReference type="Pfam" id="PF22754"/>
    </source>
</evidence>
<accession>A0A5J9UM06</accession>
<dbReference type="InterPro" id="IPR051358">
    <property type="entry name" value="TF_AMS/ICE1/BHLH6-like"/>
</dbReference>
<comment type="subcellular location">
    <subcellularLocation>
        <location evidence="1">Nucleus</location>
    </subcellularLocation>
</comment>
<feature type="non-terminal residue" evidence="4">
    <location>
        <position position="1"/>
    </location>
</feature>
<dbReference type="OrthoDB" id="551431at2759"/>
<dbReference type="PANTHER" id="PTHR31945">
    <property type="entry name" value="TRANSCRIPTION FACTOR SCREAM2-RELATED"/>
    <property type="match status" value="1"/>
</dbReference>
<evidence type="ECO:0000256" key="2">
    <source>
        <dbReference type="ARBA" id="ARBA00023242"/>
    </source>
</evidence>
<evidence type="ECO:0000313" key="4">
    <source>
        <dbReference type="EMBL" id="TVU24596.1"/>
    </source>
</evidence>